<dbReference type="GO" id="GO:0016020">
    <property type="term" value="C:membrane"/>
    <property type="evidence" value="ECO:0007669"/>
    <property type="project" value="UniProtKB-SubCell"/>
</dbReference>
<dbReference type="EMBL" id="FZNW01000001">
    <property type="protein sequence ID" value="SNR28497.1"/>
    <property type="molecule type" value="Genomic_DNA"/>
</dbReference>
<keyword evidence="5 6" id="KW-0472">Membrane</keyword>
<dbReference type="Proteomes" id="UP000198348">
    <property type="component" value="Unassembled WGS sequence"/>
</dbReference>
<keyword evidence="3 6" id="KW-0812">Transmembrane</keyword>
<dbReference type="PANTHER" id="PTHR12608">
    <property type="entry name" value="TRANSMEMBRANE PROTEIN HTP-1 RELATED"/>
    <property type="match status" value="1"/>
</dbReference>
<comment type="subcellular location">
    <subcellularLocation>
        <location evidence="1 6">Membrane</location>
        <topology evidence="1 6">Multi-pass membrane protein</topology>
    </subcellularLocation>
</comment>
<name>A0A238V389_9PSEU</name>
<evidence type="ECO:0000256" key="4">
    <source>
        <dbReference type="ARBA" id="ARBA00022989"/>
    </source>
</evidence>
<gene>
    <name evidence="7" type="ORF">SAMN06265360_101223</name>
</gene>
<protein>
    <recommendedName>
        <fullName evidence="6">GDT1 family protein</fullName>
    </recommendedName>
</protein>
<reference evidence="8" key="1">
    <citation type="submission" date="2017-06" db="EMBL/GenBank/DDBJ databases">
        <authorList>
            <person name="Varghese N."/>
            <person name="Submissions S."/>
        </authorList>
    </citation>
    <scope>NUCLEOTIDE SEQUENCE [LARGE SCALE GENOMIC DNA]</scope>
    <source>
        <strain evidence="8">DSM 45207</strain>
    </source>
</reference>
<sequence length="200" mass="20205">MSAEFVAFASALALVLAVELPDKTSAAVLVLTTRYRAAPVLAGVSVAFAVHTALAVAFGSALTLLPSELVALAVAAVFGTGAFLLLREGFRRQDAAPEDASMQGPRPVAFTRAALTSCAVLFLAELGDASQLATAGLTARFSAPLAVGLGSFAALVLVAAVAALLGRKLQARINHRLLHRVTGLAYAGLAVLALASVLGG</sequence>
<feature type="transmembrane region" description="Helical" evidence="6">
    <location>
        <begin position="177"/>
        <end position="198"/>
    </location>
</feature>
<dbReference type="OrthoDB" id="5188730at2"/>
<keyword evidence="8" id="KW-1185">Reference proteome</keyword>
<organism evidence="7 8">
    <name type="scientific">Haloechinothrix alba</name>
    <dbReference type="NCBI Taxonomy" id="664784"/>
    <lineage>
        <taxon>Bacteria</taxon>
        <taxon>Bacillati</taxon>
        <taxon>Actinomycetota</taxon>
        <taxon>Actinomycetes</taxon>
        <taxon>Pseudonocardiales</taxon>
        <taxon>Pseudonocardiaceae</taxon>
        <taxon>Haloechinothrix</taxon>
    </lineage>
</organism>
<proteinExistence type="inferred from homology"/>
<evidence type="ECO:0000256" key="3">
    <source>
        <dbReference type="ARBA" id="ARBA00022692"/>
    </source>
</evidence>
<feature type="transmembrane region" description="Helical" evidence="6">
    <location>
        <begin position="145"/>
        <end position="165"/>
    </location>
</feature>
<dbReference type="AlphaFoldDB" id="A0A238V389"/>
<dbReference type="GO" id="GO:0046873">
    <property type="term" value="F:metal ion transmembrane transporter activity"/>
    <property type="evidence" value="ECO:0007669"/>
    <property type="project" value="InterPro"/>
</dbReference>
<dbReference type="InterPro" id="IPR001727">
    <property type="entry name" value="GDT1-like"/>
</dbReference>
<feature type="transmembrane region" description="Helical" evidence="6">
    <location>
        <begin position="42"/>
        <end position="62"/>
    </location>
</feature>
<dbReference type="PANTHER" id="PTHR12608:SF1">
    <property type="entry name" value="TRANSMEMBRANE PROTEIN 165"/>
    <property type="match status" value="1"/>
</dbReference>
<keyword evidence="4 6" id="KW-1133">Transmembrane helix</keyword>
<evidence type="ECO:0000313" key="8">
    <source>
        <dbReference type="Proteomes" id="UP000198348"/>
    </source>
</evidence>
<evidence type="ECO:0000256" key="6">
    <source>
        <dbReference type="RuleBase" id="RU365102"/>
    </source>
</evidence>
<accession>A0A238V389</accession>
<evidence type="ECO:0000256" key="1">
    <source>
        <dbReference type="ARBA" id="ARBA00004141"/>
    </source>
</evidence>
<comment type="similarity">
    <text evidence="2 6">Belongs to the GDT1 family.</text>
</comment>
<feature type="transmembrane region" description="Helical" evidence="6">
    <location>
        <begin position="69"/>
        <end position="86"/>
    </location>
</feature>
<evidence type="ECO:0000256" key="2">
    <source>
        <dbReference type="ARBA" id="ARBA00009190"/>
    </source>
</evidence>
<evidence type="ECO:0000256" key="5">
    <source>
        <dbReference type="ARBA" id="ARBA00023136"/>
    </source>
</evidence>
<dbReference type="RefSeq" id="WP_089299549.1">
    <property type="nucleotide sequence ID" value="NZ_FZNW01000001.1"/>
</dbReference>
<evidence type="ECO:0000313" key="7">
    <source>
        <dbReference type="EMBL" id="SNR28497.1"/>
    </source>
</evidence>
<comment type="caution">
    <text evidence="6">Lacks conserved residue(s) required for the propagation of feature annotation.</text>
</comment>
<dbReference type="Pfam" id="PF01169">
    <property type="entry name" value="GDT1"/>
    <property type="match status" value="2"/>
</dbReference>